<dbReference type="GO" id="GO:0016020">
    <property type="term" value="C:membrane"/>
    <property type="evidence" value="ECO:0007669"/>
    <property type="project" value="InterPro"/>
</dbReference>
<dbReference type="Pfam" id="PF00069">
    <property type="entry name" value="Pkinase"/>
    <property type="match status" value="2"/>
</dbReference>
<keyword evidence="10" id="KW-1185">Reference proteome</keyword>
<feature type="binding site" evidence="5">
    <location>
        <position position="618"/>
    </location>
    <ligand>
        <name>ATP</name>
        <dbReference type="ChEBI" id="CHEBI:30616"/>
    </ligand>
</feature>
<dbReference type="GO" id="GO:0000032">
    <property type="term" value="P:cell wall mannoprotein biosynthetic process"/>
    <property type="evidence" value="ECO:0007669"/>
    <property type="project" value="TreeGrafter"/>
</dbReference>
<name>A0A9Q5I2H7_SANBA</name>
<gene>
    <name evidence="9" type="ORF">A7U60_g2283</name>
</gene>
<dbReference type="Gene3D" id="3.30.200.20">
    <property type="entry name" value="Phosphorylase Kinase, domain 1"/>
    <property type="match status" value="1"/>
</dbReference>
<dbReference type="Pfam" id="PF01793">
    <property type="entry name" value="Glyco_transf_15"/>
    <property type="match status" value="1"/>
</dbReference>
<evidence type="ECO:0000256" key="2">
    <source>
        <dbReference type="ARBA" id="ARBA00022679"/>
    </source>
</evidence>
<dbReference type="PANTHER" id="PTHR31121:SF6">
    <property type="entry name" value="ALPHA-1,2 MANNOSYLTRANSFERASE KTR1"/>
    <property type="match status" value="1"/>
</dbReference>
<evidence type="ECO:0000313" key="9">
    <source>
        <dbReference type="EMBL" id="OCB90491.1"/>
    </source>
</evidence>
<evidence type="ECO:0000256" key="3">
    <source>
        <dbReference type="ARBA" id="ARBA00022741"/>
    </source>
</evidence>
<accession>A0A9Q5I2H7</accession>
<keyword evidence="7" id="KW-0812">Transmembrane</keyword>
<evidence type="ECO:0000259" key="8">
    <source>
        <dbReference type="PROSITE" id="PS50011"/>
    </source>
</evidence>
<dbReference type="GO" id="GO:0006487">
    <property type="term" value="P:protein N-linked glycosylation"/>
    <property type="evidence" value="ECO:0007669"/>
    <property type="project" value="TreeGrafter"/>
</dbReference>
<feature type="compositionally biased region" description="Low complexity" evidence="6">
    <location>
        <begin position="553"/>
        <end position="565"/>
    </location>
</feature>
<dbReference type="InterPro" id="IPR000719">
    <property type="entry name" value="Prot_kinase_dom"/>
</dbReference>
<dbReference type="GO" id="GO:0004672">
    <property type="term" value="F:protein kinase activity"/>
    <property type="evidence" value="ECO:0007669"/>
    <property type="project" value="InterPro"/>
</dbReference>
<proteinExistence type="inferred from homology"/>
<dbReference type="PROSITE" id="PS50011">
    <property type="entry name" value="PROTEIN_KINASE_DOM"/>
    <property type="match status" value="1"/>
</dbReference>
<sequence length="894" mass="103095">MLELSCPRLTGLGRPVRFVMVLACLASAVTLFLISRYSQNTYILHTEELNATQETSEEFIPGPIDKVDVRLSPAVDPITHRANATLLMLARNSDIDGVESSMRSLEEHFNWKHNYPWVFLNEVPFDEEFKARVRGMTRADVKFGLIPPEHWYQPGWIEEERAEKNRTALANYKGAWPVPYASSVPYRNMCRFNSGFFFRHPLLKDYRWYWRVEPDVTFSCNVYFDPFVYMIENNKRYSFTIALKEVAPTIPSLWDTIKDFQRTYPEVVAKDNAVSFLTDDKGETYNLCHFWSNFEVADLDFFRSPFYLAYFDFLDATGNFYYERWGDAPVHSIAAALFLPKSQIHFFNEIGYEHPPFQHCPRGPPHHLGECTCKFTNNYVSFLHRHGCFHRDLDHRPENIMIIYPHTLHLKIIGLGGAEWLDEYEGQKSMVNSIIDLPEYMSPEHLNYIVIRGIDIWSIGDHSRSHADSHRRDSHHSGTTRITITTYRVVDRTRQASTPAPAPPPAPAPAPSGSRHHESRRSDPRSTQNASRYVLVDRTRRDPTPALAPAPAPTSALVPQQQQAPQPQPVYPQRTLIERLVPVGENVTYELYSPPLGKGKFGLVLPCKSSERGWIAVKQVRKNESETQLKEIRALQKLRQKAKHANIIQYFAKFSDESYRYYMFELADGGSLYDRMAKTTMSDRECKLTLRQIVNGVSFLHKNACVHCDLKPDNIMFSRPGASEIKIIDFGGSEWLDEYEGQISKIVDVSICTPLYMSPEARKFNVIRGVDIWSIGVILWLMFQGLRHYPVQVPRKRASEDDATFRARSEVEYSAEYQKLKDPSTWTKWRGPPGDYSSVIYVNEAMKLCRKMLEPDSYKRILAEEALAHEVHTFDSCSAEYHILTSLMTQWLSS</sequence>
<evidence type="ECO:0000256" key="7">
    <source>
        <dbReference type="SAM" id="Phobius"/>
    </source>
</evidence>
<dbReference type="OrthoDB" id="439943at2759"/>
<dbReference type="InterPro" id="IPR002685">
    <property type="entry name" value="Glyco_trans_15"/>
</dbReference>
<dbReference type="SUPFAM" id="SSF53448">
    <property type="entry name" value="Nucleotide-diphospho-sugar transferases"/>
    <property type="match status" value="1"/>
</dbReference>
<dbReference type="Gene3D" id="1.10.510.10">
    <property type="entry name" value="Transferase(Phosphotransferase) domain 1"/>
    <property type="match status" value="1"/>
</dbReference>
<feature type="compositionally biased region" description="Low complexity" evidence="6">
    <location>
        <begin position="477"/>
        <end position="488"/>
    </location>
</feature>
<dbReference type="SUPFAM" id="SSF56112">
    <property type="entry name" value="Protein kinase-like (PK-like)"/>
    <property type="match status" value="2"/>
</dbReference>
<dbReference type="PROSITE" id="PS00107">
    <property type="entry name" value="PROTEIN_KINASE_ATP"/>
    <property type="match status" value="1"/>
</dbReference>
<dbReference type="Gene3D" id="3.90.550.10">
    <property type="entry name" value="Spore Coat Polysaccharide Biosynthesis Protein SpsA, Chain A"/>
    <property type="match status" value="1"/>
</dbReference>
<evidence type="ECO:0000256" key="5">
    <source>
        <dbReference type="PROSITE-ProRule" id="PRU10141"/>
    </source>
</evidence>
<evidence type="ECO:0000313" key="10">
    <source>
        <dbReference type="Proteomes" id="UP000757232"/>
    </source>
</evidence>
<feature type="domain" description="Protein kinase" evidence="8">
    <location>
        <begin position="590"/>
        <end position="875"/>
    </location>
</feature>
<feature type="region of interest" description="Disordered" evidence="6">
    <location>
        <begin position="462"/>
        <end position="571"/>
    </location>
</feature>
<dbReference type="EMBL" id="LNZH02000128">
    <property type="protein sequence ID" value="OCB90491.1"/>
    <property type="molecule type" value="Genomic_DNA"/>
</dbReference>
<keyword evidence="3 5" id="KW-0547">Nucleotide-binding</keyword>
<feature type="transmembrane region" description="Helical" evidence="7">
    <location>
        <begin position="15"/>
        <end position="34"/>
    </location>
</feature>
<dbReference type="AlphaFoldDB" id="A0A9Q5I2H7"/>
<evidence type="ECO:0000256" key="1">
    <source>
        <dbReference type="ARBA" id="ARBA00007677"/>
    </source>
</evidence>
<keyword evidence="7" id="KW-1133">Transmembrane helix</keyword>
<dbReference type="InterPro" id="IPR011009">
    <property type="entry name" value="Kinase-like_dom_sf"/>
</dbReference>
<protein>
    <submittedName>
        <fullName evidence="9">Glycosyltransferase family 15 protein</fullName>
    </submittedName>
</protein>
<dbReference type="InterPro" id="IPR008271">
    <property type="entry name" value="Ser/Thr_kinase_AS"/>
</dbReference>
<evidence type="ECO:0000256" key="4">
    <source>
        <dbReference type="ARBA" id="ARBA00022840"/>
    </source>
</evidence>
<feature type="compositionally biased region" description="Pro residues" evidence="6">
    <location>
        <begin position="500"/>
        <end position="510"/>
    </location>
</feature>
<comment type="caution">
    <text evidence="9">The sequence shown here is derived from an EMBL/GenBank/DDBJ whole genome shotgun (WGS) entry which is preliminary data.</text>
</comment>
<keyword evidence="7" id="KW-0472">Membrane</keyword>
<dbReference type="Proteomes" id="UP000757232">
    <property type="component" value="Unassembled WGS sequence"/>
</dbReference>
<dbReference type="InterPro" id="IPR017441">
    <property type="entry name" value="Protein_kinase_ATP_BS"/>
</dbReference>
<dbReference type="GO" id="GO:0000026">
    <property type="term" value="F:alpha-1,2-mannosyltransferase activity"/>
    <property type="evidence" value="ECO:0007669"/>
    <property type="project" value="TreeGrafter"/>
</dbReference>
<dbReference type="PANTHER" id="PTHR31121">
    <property type="entry name" value="ALPHA-1,2 MANNOSYLTRANSFERASE KTR1"/>
    <property type="match status" value="1"/>
</dbReference>
<dbReference type="InterPro" id="IPR029044">
    <property type="entry name" value="Nucleotide-diphossugar_trans"/>
</dbReference>
<keyword evidence="2" id="KW-0808">Transferase</keyword>
<dbReference type="PROSITE" id="PS00108">
    <property type="entry name" value="PROTEIN_KINASE_ST"/>
    <property type="match status" value="1"/>
</dbReference>
<keyword evidence="4 5" id="KW-0067">ATP-binding</keyword>
<reference evidence="9" key="1">
    <citation type="submission" date="2016-06" db="EMBL/GenBank/DDBJ databases">
        <title>Draft Genome sequence of the fungus Inonotus baumii.</title>
        <authorList>
            <person name="Zhu H."/>
            <person name="Lin W."/>
        </authorList>
    </citation>
    <scope>NUCLEOTIDE SEQUENCE</scope>
    <source>
        <strain evidence="9">821</strain>
    </source>
</reference>
<comment type="similarity">
    <text evidence="1">Belongs to the glycosyltransferase 15 family.</text>
</comment>
<dbReference type="GO" id="GO:0005794">
    <property type="term" value="C:Golgi apparatus"/>
    <property type="evidence" value="ECO:0007669"/>
    <property type="project" value="TreeGrafter"/>
</dbReference>
<organism evidence="9 10">
    <name type="scientific">Sanghuangporus baumii</name>
    <name type="common">Phellinus baumii</name>
    <dbReference type="NCBI Taxonomy" id="108892"/>
    <lineage>
        <taxon>Eukaryota</taxon>
        <taxon>Fungi</taxon>
        <taxon>Dikarya</taxon>
        <taxon>Basidiomycota</taxon>
        <taxon>Agaricomycotina</taxon>
        <taxon>Agaricomycetes</taxon>
        <taxon>Hymenochaetales</taxon>
        <taxon>Hymenochaetaceae</taxon>
        <taxon>Sanghuangporus</taxon>
    </lineage>
</organism>
<dbReference type="GO" id="GO:0005524">
    <property type="term" value="F:ATP binding"/>
    <property type="evidence" value="ECO:0007669"/>
    <property type="project" value="UniProtKB-UniRule"/>
</dbReference>
<feature type="compositionally biased region" description="Basic and acidic residues" evidence="6">
    <location>
        <begin position="462"/>
        <end position="471"/>
    </location>
</feature>
<dbReference type="SMART" id="SM00220">
    <property type="entry name" value="S_TKc"/>
    <property type="match status" value="1"/>
</dbReference>
<dbReference type="FunFam" id="3.90.550.10:FF:000051">
    <property type="entry name" value="Alpha-1,2-mannosyltransferase (Ktr4)"/>
    <property type="match status" value="1"/>
</dbReference>
<evidence type="ECO:0000256" key="6">
    <source>
        <dbReference type="SAM" id="MobiDB-lite"/>
    </source>
</evidence>